<keyword evidence="4" id="KW-1185">Reference proteome</keyword>
<reference evidence="3 4" key="1">
    <citation type="submission" date="2017-02" db="EMBL/GenBank/DDBJ databases">
        <authorList>
            <person name="Peterson S.W."/>
        </authorList>
    </citation>
    <scope>NUCLEOTIDE SEQUENCE [LARGE SCALE GENOMIC DNA]</scope>
    <source>
        <strain evidence="3 4">LSP_Lj1</strain>
    </source>
</reference>
<dbReference type="PANTHER" id="PTHR43841:SF3">
    <property type="entry name" value="(3R)-HYDROXYACYL-ACP DEHYDRATASE SUBUNIT HADB"/>
    <property type="match status" value="1"/>
</dbReference>
<dbReference type="SUPFAM" id="SSF54637">
    <property type="entry name" value="Thioesterase/thiol ester dehydrase-isomerase"/>
    <property type="match status" value="1"/>
</dbReference>
<dbReference type="Pfam" id="PF01575">
    <property type="entry name" value="MaoC_dehydratas"/>
    <property type="match status" value="1"/>
</dbReference>
<gene>
    <name evidence="3" type="ORF">FM114_03695</name>
</gene>
<evidence type="ECO:0000259" key="2">
    <source>
        <dbReference type="Pfam" id="PF01575"/>
    </source>
</evidence>
<dbReference type="InterPro" id="IPR002539">
    <property type="entry name" value="MaoC-like_dom"/>
</dbReference>
<dbReference type="Proteomes" id="UP000188342">
    <property type="component" value="Unassembled WGS sequence"/>
</dbReference>
<feature type="domain" description="MaoC-like" evidence="2">
    <location>
        <begin position="16"/>
        <end position="104"/>
    </location>
</feature>
<dbReference type="Gene3D" id="3.10.129.10">
    <property type="entry name" value="Hotdog Thioesterase"/>
    <property type="match status" value="1"/>
</dbReference>
<dbReference type="STRING" id="1255658.FM114_03695"/>
<evidence type="ECO:0000313" key="4">
    <source>
        <dbReference type="Proteomes" id="UP000188342"/>
    </source>
</evidence>
<comment type="similarity">
    <text evidence="1">Belongs to the enoyl-CoA hydratase/isomerase family.</text>
</comment>
<dbReference type="InterPro" id="IPR029069">
    <property type="entry name" value="HotDog_dom_sf"/>
</dbReference>
<accession>A0A1R4IUE1</accession>
<evidence type="ECO:0000256" key="1">
    <source>
        <dbReference type="ARBA" id="ARBA00005254"/>
    </source>
</evidence>
<dbReference type="AlphaFoldDB" id="A0A1R4IUE1"/>
<dbReference type="RefSeq" id="WP_094763845.1">
    <property type="nucleotide sequence ID" value="NZ_FUKQ01000012.1"/>
</dbReference>
<dbReference type="OrthoDB" id="9800237at2"/>
<dbReference type="EMBL" id="FUKQ01000012">
    <property type="protein sequence ID" value="SJN23334.1"/>
    <property type="molecule type" value="Genomic_DNA"/>
</dbReference>
<dbReference type="PANTHER" id="PTHR43841">
    <property type="entry name" value="3-HYDROXYACYL-THIOESTER DEHYDRATASE HTDX-RELATED"/>
    <property type="match status" value="1"/>
</dbReference>
<name>A0A1R4IUE1_9ACTN</name>
<organism evidence="3 4">
    <name type="scientific">Luteococcus japonicus LSP_Lj1</name>
    <dbReference type="NCBI Taxonomy" id="1255658"/>
    <lineage>
        <taxon>Bacteria</taxon>
        <taxon>Bacillati</taxon>
        <taxon>Actinomycetota</taxon>
        <taxon>Actinomycetes</taxon>
        <taxon>Propionibacteriales</taxon>
        <taxon>Propionibacteriaceae</taxon>
        <taxon>Luteococcus</taxon>
    </lineage>
</organism>
<protein>
    <submittedName>
        <fullName evidence="3">MaoC family protein</fullName>
    </submittedName>
</protein>
<sequence length="138" mass="14976">MSFDPSTVSVGDQLPSLEVHITRDRIVRYSGASTDLNPIHFSDRHARAIGLPGVVAHGMWTMGTALRVVTDWCEDPSRVQSYFVRFTRPIQVPDGDEGLLVRFGGSVAQVAEGTALVNLEAICGDDKVLGAVKVEVRL</sequence>
<proteinExistence type="inferred from homology"/>
<evidence type="ECO:0000313" key="3">
    <source>
        <dbReference type="EMBL" id="SJN23334.1"/>
    </source>
</evidence>